<keyword evidence="1" id="KW-0175">Coiled coil</keyword>
<reference evidence="3 4" key="1">
    <citation type="journal article" date="2014" name="Genome Biol. Evol.">
        <title>The secreted proteins of Achlya hypogyna and Thraustotheca clavata identify the ancestral oomycete secretome and reveal gene acquisitions by horizontal gene transfer.</title>
        <authorList>
            <person name="Misner I."/>
            <person name="Blouin N."/>
            <person name="Leonard G."/>
            <person name="Richards T.A."/>
            <person name="Lane C.E."/>
        </authorList>
    </citation>
    <scope>NUCLEOTIDE SEQUENCE [LARGE SCALE GENOMIC DNA]</scope>
    <source>
        <strain evidence="3 4">ATCC 48635</strain>
    </source>
</reference>
<dbReference type="EMBL" id="JNBR01000455">
    <property type="protein sequence ID" value="OQR92524.1"/>
    <property type="molecule type" value="Genomic_DNA"/>
</dbReference>
<dbReference type="AlphaFoldDB" id="A0A1V9Z3F4"/>
<protein>
    <submittedName>
        <fullName evidence="3">Uncharacterized protein</fullName>
    </submittedName>
</protein>
<feature type="coiled-coil region" evidence="1">
    <location>
        <begin position="32"/>
        <end position="87"/>
    </location>
</feature>
<evidence type="ECO:0000313" key="3">
    <source>
        <dbReference type="EMBL" id="OQR92524.1"/>
    </source>
</evidence>
<feature type="compositionally biased region" description="Low complexity" evidence="2">
    <location>
        <begin position="134"/>
        <end position="146"/>
    </location>
</feature>
<accession>A0A1V9Z3F4</accession>
<gene>
    <name evidence="3" type="ORF">ACHHYP_03605</name>
</gene>
<name>A0A1V9Z3F4_ACHHY</name>
<feature type="coiled-coil region" evidence="1">
    <location>
        <begin position="167"/>
        <end position="232"/>
    </location>
</feature>
<evidence type="ECO:0000256" key="1">
    <source>
        <dbReference type="SAM" id="Coils"/>
    </source>
</evidence>
<dbReference type="STRING" id="1202772.A0A1V9Z3F4"/>
<feature type="coiled-coil region" evidence="1">
    <location>
        <begin position="279"/>
        <end position="333"/>
    </location>
</feature>
<dbReference type="OrthoDB" id="71197at2759"/>
<keyword evidence="4" id="KW-1185">Reference proteome</keyword>
<dbReference type="Proteomes" id="UP000243579">
    <property type="component" value="Unassembled WGS sequence"/>
</dbReference>
<comment type="caution">
    <text evidence="3">The sequence shown here is derived from an EMBL/GenBank/DDBJ whole genome shotgun (WGS) entry which is preliminary data.</text>
</comment>
<organism evidence="3 4">
    <name type="scientific">Achlya hypogyna</name>
    <name type="common">Oomycete</name>
    <name type="synonym">Protoachlya hypogyna</name>
    <dbReference type="NCBI Taxonomy" id="1202772"/>
    <lineage>
        <taxon>Eukaryota</taxon>
        <taxon>Sar</taxon>
        <taxon>Stramenopiles</taxon>
        <taxon>Oomycota</taxon>
        <taxon>Saprolegniomycetes</taxon>
        <taxon>Saprolegniales</taxon>
        <taxon>Achlyaceae</taxon>
        <taxon>Achlya</taxon>
    </lineage>
</organism>
<evidence type="ECO:0000313" key="4">
    <source>
        <dbReference type="Proteomes" id="UP000243579"/>
    </source>
</evidence>
<proteinExistence type="predicted"/>
<feature type="region of interest" description="Disordered" evidence="2">
    <location>
        <begin position="121"/>
        <end position="148"/>
    </location>
</feature>
<evidence type="ECO:0000256" key="2">
    <source>
        <dbReference type="SAM" id="MobiDB-lite"/>
    </source>
</evidence>
<sequence length="519" mass="57952">MTKDYDPSGDPTDGEDELRMAARAGILLLEQNAELETTVETLNTELLRYQHQYRELAMEVEVLRDQRKEAVLEVQEAHRDIKHLKSQILHEHCEWERIHDELMDTIDHLRTDLHVAKTTQATADIDNQSEDGSRSSISGSTSYVSSHDAPGVPMVEMDMYDAVCCENAELHAQLRRAHDELAQAQLERGRARALELQAQNLERQVLTVQKEKRALKEEQDEERLLIESLRAMVQTYKKIADSRPFSMECTCALKDTPDDQGDSVAAPPPSLHDDMVQANFALKDEIASLKQQLAAVQALPPPPASDATLQARIADLESRLDATSCTLQHTKQQWLAAVAMQKEAQECCASAQAEISRLNDLLSHQVRHLADPSEPPRKLQRLDGDWVQDHGVHPAPPGDLNSPLIQCLLEHWTRDKVQRRALAEWLQGVVCENASGPPTLRLDRLSSEVSAGFVQLLVPILRQVHGVNVTIMKRASMHVLSDLILDVSKAKVPIATSTPHFLVDRLVSVAASSTSSFSF</sequence>